<dbReference type="EMBL" id="CP024932">
    <property type="protein sequence ID" value="ATZ09846.1"/>
    <property type="molecule type" value="Genomic_DNA"/>
</dbReference>
<proteinExistence type="predicted"/>
<dbReference type="InterPro" id="IPR002938">
    <property type="entry name" value="FAD-bd"/>
</dbReference>
<dbReference type="Gene3D" id="3.50.50.60">
    <property type="entry name" value="FAD/NAD(P)-binding domain"/>
    <property type="match status" value="1"/>
</dbReference>
<keyword evidence="1" id="KW-0560">Oxidoreductase</keyword>
<dbReference type="AlphaFoldDB" id="A0ABC8CMM5"/>
<dbReference type="PANTHER" id="PTHR43476">
    <property type="entry name" value="3-(3-HYDROXY-PHENYL)PROPIONATE/3-HYDROXYCINNAMIC ACID HYDROXYLASE"/>
    <property type="match status" value="1"/>
</dbReference>
<evidence type="ECO:0000313" key="4">
    <source>
        <dbReference type="Proteomes" id="UP000231994"/>
    </source>
</evidence>
<dbReference type="Proteomes" id="UP000231994">
    <property type="component" value="Chromosome"/>
</dbReference>
<evidence type="ECO:0000256" key="1">
    <source>
        <dbReference type="ARBA" id="ARBA00023002"/>
    </source>
</evidence>
<organism evidence="3 4">
    <name type="scientific">Corynebacterium striatum</name>
    <dbReference type="NCBI Taxonomy" id="43770"/>
    <lineage>
        <taxon>Bacteria</taxon>
        <taxon>Bacillati</taxon>
        <taxon>Actinomycetota</taxon>
        <taxon>Actinomycetes</taxon>
        <taxon>Mycobacteriales</taxon>
        <taxon>Corynebacteriaceae</taxon>
        <taxon>Corynebacterium</taxon>
    </lineage>
</organism>
<gene>
    <name evidence="3" type="ORF">A9D01_05920</name>
</gene>
<dbReference type="GO" id="GO:0016491">
    <property type="term" value="F:oxidoreductase activity"/>
    <property type="evidence" value="ECO:0007669"/>
    <property type="project" value="UniProtKB-KW"/>
</dbReference>
<dbReference type="InterPro" id="IPR050631">
    <property type="entry name" value="PheA/TfdB_FAD_monoxygenase"/>
</dbReference>
<name>A0ABC8CMM5_CORST</name>
<protein>
    <recommendedName>
        <fullName evidence="2">FAD-binding domain-containing protein</fullName>
    </recommendedName>
</protein>
<dbReference type="Pfam" id="PF01494">
    <property type="entry name" value="FAD_binding_3"/>
    <property type="match status" value="1"/>
</dbReference>
<reference evidence="3 4" key="1">
    <citation type="submission" date="2017-11" db="EMBL/GenBank/DDBJ databases">
        <title>Whole genome sequencing of cultured pathogen.</title>
        <authorList>
            <person name="Hoffmann M."/>
            <person name="Sanchez M."/>
            <person name="Timme R."/>
            <person name="Nudel K."/>
            <person name="Bry L."/>
        </authorList>
    </citation>
    <scope>NUCLEOTIDE SEQUENCE [LARGE SCALE GENOMIC DNA]</scope>
    <source>
        <strain evidence="3 4">216</strain>
    </source>
</reference>
<dbReference type="InterPro" id="IPR036188">
    <property type="entry name" value="FAD/NAD-bd_sf"/>
</dbReference>
<dbReference type="SUPFAM" id="SSF51905">
    <property type="entry name" value="FAD/NAD(P)-binding domain"/>
    <property type="match status" value="1"/>
</dbReference>
<evidence type="ECO:0000313" key="3">
    <source>
        <dbReference type="EMBL" id="ATZ09846.1"/>
    </source>
</evidence>
<evidence type="ECO:0000259" key="2">
    <source>
        <dbReference type="Pfam" id="PF01494"/>
    </source>
</evidence>
<sequence>MVIAGMGPTVLVMANLLGKQGIRVEVIDKRDRLIDYPRGVGMDDESYRTVQAMGLLDEFETFTIPHHVMRIVNGHGELIMKNGPQGRPFGHARKFGFIQPLVDNAMYEGVARYECVNATFGRELVELVDHGAGKGITATVAHVTGEDGEERTGETTVIRAKYLVGAEGVKSF</sequence>
<dbReference type="PANTHER" id="PTHR43476:SF3">
    <property type="entry name" value="FAD-BINDING MONOOXYGENASE"/>
    <property type="match status" value="1"/>
</dbReference>
<accession>A0ABC8CMM5</accession>
<feature type="domain" description="FAD-binding" evidence="2">
    <location>
        <begin position="2"/>
        <end position="171"/>
    </location>
</feature>